<dbReference type="AlphaFoldDB" id="A0A1Y1VYY5"/>
<keyword evidence="2" id="KW-1185">Reference proteome</keyword>
<evidence type="ECO:0000313" key="1">
    <source>
        <dbReference type="EMBL" id="ORX66235.1"/>
    </source>
</evidence>
<name>A0A1Y1VYY5_9FUNG</name>
<evidence type="ECO:0008006" key="3">
    <source>
        <dbReference type="Google" id="ProtNLM"/>
    </source>
</evidence>
<proteinExistence type="predicted"/>
<accession>A0A1Y1VYY5</accession>
<protein>
    <recommendedName>
        <fullName evidence="3">Chitin-binding type-1 domain-containing protein</fullName>
    </recommendedName>
</protein>
<organism evidence="1 2">
    <name type="scientific">Anaeromyces robustus</name>
    <dbReference type="NCBI Taxonomy" id="1754192"/>
    <lineage>
        <taxon>Eukaryota</taxon>
        <taxon>Fungi</taxon>
        <taxon>Fungi incertae sedis</taxon>
        <taxon>Chytridiomycota</taxon>
        <taxon>Chytridiomycota incertae sedis</taxon>
        <taxon>Neocallimastigomycetes</taxon>
        <taxon>Neocallimastigales</taxon>
        <taxon>Neocallimastigaceae</taxon>
        <taxon>Anaeromyces</taxon>
    </lineage>
</organism>
<evidence type="ECO:0000313" key="2">
    <source>
        <dbReference type="Proteomes" id="UP000193944"/>
    </source>
</evidence>
<dbReference type="EMBL" id="MCFG01000447">
    <property type="protein sequence ID" value="ORX66235.1"/>
    <property type="molecule type" value="Genomic_DNA"/>
</dbReference>
<dbReference type="Proteomes" id="UP000193944">
    <property type="component" value="Unassembled WGS sequence"/>
</dbReference>
<gene>
    <name evidence="1" type="ORF">BCR32DRAFT_305937</name>
</gene>
<reference evidence="1 2" key="2">
    <citation type="submission" date="2016-08" db="EMBL/GenBank/DDBJ databases">
        <title>Pervasive Adenine N6-methylation of Active Genes in Fungi.</title>
        <authorList>
            <consortium name="DOE Joint Genome Institute"/>
            <person name="Mondo S.J."/>
            <person name="Dannebaum R.O."/>
            <person name="Kuo R.C."/>
            <person name="Labutti K."/>
            <person name="Haridas S."/>
            <person name="Kuo A."/>
            <person name="Salamov A."/>
            <person name="Ahrendt S.R."/>
            <person name="Lipzen A."/>
            <person name="Sullivan W."/>
            <person name="Andreopoulos W.B."/>
            <person name="Clum A."/>
            <person name="Lindquist E."/>
            <person name="Daum C."/>
            <person name="Ramamoorthy G.K."/>
            <person name="Gryganskyi A."/>
            <person name="Culley D."/>
            <person name="Magnuson J.K."/>
            <person name="James T.Y."/>
            <person name="O'Malley M.A."/>
            <person name="Stajich J.E."/>
            <person name="Spatafora J.W."/>
            <person name="Visel A."/>
            <person name="Grigoriev I.V."/>
        </authorList>
    </citation>
    <scope>NUCLEOTIDE SEQUENCE [LARGE SCALE GENOMIC DNA]</scope>
    <source>
        <strain evidence="1 2">S4</strain>
    </source>
</reference>
<reference evidence="1 2" key="1">
    <citation type="submission" date="2016-08" db="EMBL/GenBank/DDBJ databases">
        <title>A Parts List for Fungal Cellulosomes Revealed by Comparative Genomics.</title>
        <authorList>
            <consortium name="DOE Joint Genome Institute"/>
            <person name="Haitjema C.H."/>
            <person name="Gilmore S.P."/>
            <person name="Henske J.K."/>
            <person name="Solomon K.V."/>
            <person name="De Groot R."/>
            <person name="Kuo A."/>
            <person name="Mondo S.J."/>
            <person name="Salamov A.A."/>
            <person name="Labutti K."/>
            <person name="Zhao Z."/>
            <person name="Chiniquy J."/>
            <person name="Barry K."/>
            <person name="Brewer H.M."/>
            <person name="Purvine S.O."/>
            <person name="Wright A.T."/>
            <person name="Boxma B."/>
            <person name="Van Alen T."/>
            <person name="Hackstein J.H."/>
            <person name="Baker S.E."/>
            <person name="Grigoriev I.V."/>
            <person name="O'Malley M.A."/>
        </authorList>
    </citation>
    <scope>NUCLEOTIDE SEQUENCE [LARGE SCALE GENOMIC DNA]</scope>
    <source>
        <strain evidence="1 2">S4</strain>
    </source>
</reference>
<sequence length="220" mass="23549">KLPIKERPECGVNHGNCTSVNGNNSAYVAIGCCNKKGFCGLSYEDCNINAGCQSKYGICSMNGLNLNSNPSYSSSSSSSSTLSISSSSSSSSSNSNSNSSVKTITATLNSPLYNYVKSNIGQSCGKGYGSCIIKGKEERSYDHITCYYNDSNSSLLSSSKNNYIMAQQQQQQYPKITTITITTIPLSSTDSTTINKAIPSSTRRIKSTKYIPKTITVTQN</sequence>
<comment type="caution">
    <text evidence="1">The sequence shown here is derived from an EMBL/GenBank/DDBJ whole genome shotgun (WGS) entry which is preliminary data.</text>
</comment>
<feature type="non-terminal residue" evidence="1">
    <location>
        <position position="1"/>
    </location>
</feature>